<gene>
    <name evidence="1" type="ORF">SDC9_45838</name>
</gene>
<accession>A0A644W818</accession>
<dbReference type="EMBL" id="VSSQ01000678">
    <property type="protein sequence ID" value="MPL99620.1"/>
    <property type="molecule type" value="Genomic_DNA"/>
</dbReference>
<evidence type="ECO:0000313" key="1">
    <source>
        <dbReference type="EMBL" id="MPL99620.1"/>
    </source>
</evidence>
<reference evidence="1" key="1">
    <citation type="submission" date="2019-08" db="EMBL/GenBank/DDBJ databases">
        <authorList>
            <person name="Kucharzyk K."/>
            <person name="Murdoch R.W."/>
            <person name="Higgins S."/>
            <person name="Loffler F."/>
        </authorList>
    </citation>
    <scope>NUCLEOTIDE SEQUENCE</scope>
</reference>
<sequence length="149" mass="15760">MFYGGKKNEIDVCPEAGGEIGDLGTGDQRAHIRLRGGKIVQTIFDAEHPAVHWAVAVGGEIKAECSNAMLRQRFRNCLGGGALLAAAEAVADDDGQLLMTVYLADAGNIVPVSAGDGLFFHCSPPLFRERLTAGTPVNRTAEIGGFLYD</sequence>
<organism evidence="1">
    <name type="scientific">bioreactor metagenome</name>
    <dbReference type="NCBI Taxonomy" id="1076179"/>
    <lineage>
        <taxon>unclassified sequences</taxon>
        <taxon>metagenomes</taxon>
        <taxon>ecological metagenomes</taxon>
    </lineage>
</organism>
<proteinExistence type="predicted"/>
<comment type="caution">
    <text evidence="1">The sequence shown here is derived from an EMBL/GenBank/DDBJ whole genome shotgun (WGS) entry which is preliminary data.</text>
</comment>
<dbReference type="AlphaFoldDB" id="A0A644W818"/>
<protein>
    <submittedName>
        <fullName evidence="1">Uncharacterized protein</fullName>
    </submittedName>
</protein>
<name>A0A644W818_9ZZZZ</name>